<keyword evidence="4" id="KW-0812">Transmembrane</keyword>
<accession>A0A6P3XV00</accession>
<protein>
    <submittedName>
        <fullName evidence="6">UDP-glucuronosyltransferase 2B18-like</fullName>
    </submittedName>
</protein>
<name>A0A6P3XV00_DINQU</name>
<dbReference type="AlphaFoldDB" id="A0A6P3XV00"/>
<dbReference type="GO" id="GO:0008194">
    <property type="term" value="F:UDP-glycosyltransferase activity"/>
    <property type="evidence" value="ECO:0007669"/>
    <property type="project" value="InterPro"/>
</dbReference>
<evidence type="ECO:0000256" key="4">
    <source>
        <dbReference type="SAM" id="Phobius"/>
    </source>
</evidence>
<keyword evidence="5" id="KW-1185">Reference proteome</keyword>
<dbReference type="FunFam" id="3.40.50.2000:FF:000050">
    <property type="entry name" value="UDP-glucuronosyltransferase"/>
    <property type="match status" value="1"/>
</dbReference>
<dbReference type="InterPro" id="IPR050271">
    <property type="entry name" value="UDP-glycosyltransferase"/>
</dbReference>
<comment type="similarity">
    <text evidence="1">Belongs to the UDP-glycosyltransferase family.</text>
</comment>
<feature type="transmembrane region" description="Helical" evidence="4">
    <location>
        <begin position="493"/>
        <end position="516"/>
    </location>
</feature>
<reference evidence="6" key="1">
    <citation type="submission" date="2025-08" db="UniProtKB">
        <authorList>
            <consortium name="RefSeq"/>
        </authorList>
    </citation>
    <scope>IDENTIFICATION</scope>
</reference>
<sequence>MWTKMDIFLVIALLYVIVQYNVIHAKRILFIASIPSYSHQISYRNIYLELNKRGHEIVLFTTDPVRNSSLTNYTEVDLSNFYVLPEYKTLSYRSLTEASMNSSFLDVEHFAWDIGFITSNAVFKHPEIKKLYAADSNEHFDAVIIAQGHTAALNAFAYRFKAPLIGVSSLDVFNQYRYMLGGLILPSHLSNWQSNIQIHGNISFWERLVNFYDVWMQMYHWANVRIPSDDALVKKYLGEGIPSVLDITQNMSLYFINKNPIISYPRQEQSNIMFYHGFHIAAVPPALPKELKQLLDNATEGFIYVSLGTNVRWDHLPKNTLETFTEAFTSLPWKILWKNNPDLIPNKFENIFVSKWFPQQSILAHSNIKLFIYQGGVQSTEEAVYHGVPVIGYPIIWDQKYQVQNVMRLGMGAHLDYKNLSKENIVTTVYEVINNKRYQERAKEVSKLYKDIPYDTLQNVVWWIEYTMRHNGVTWLQDRICDKPWYQRYDWDIIGFLAIVAFTTFFIFLYTLFQILHFICERYRILYDDTKYYHTKSKTQ</sequence>
<keyword evidence="3" id="KW-0808">Transferase</keyword>
<dbReference type="PANTHER" id="PTHR48043:SF159">
    <property type="entry name" value="EG:EG0003.4 PROTEIN-RELATED"/>
    <property type="match status" value="1"/>
</dbReference>
<dbReference type="CDD" id="cd03784">
    <property type="entry name" value="GT1_Gtf-like"/>
    <property type="match status" value="1"/>
</dbReference>
<evidence type="ECO:0000256" key="1">
    <source>
        <dbReference type="ARBA" id="ARBA00009995"/>
    </source>
</evidence>
<keyword evidence="4" id="KW-1133">Transmembrane helix</keyword>
<dbReference type="PANTHER" id="PTHR48043">
    <property type="entry name" value="EG:EG0003.4 PROTEIN-RELATED"/>
    <property type="match status" value="1"/>
</dbReference>
<gene>
    <name evidence="6" type="primary">LOC106748388</name>
</gene>
<evidence type="ECO:0000256" key="2">
    <source>
        <dbReference type="ARBA" id="ARBA00022676"/>
    </source>
</evidence>
<keyword evidence="2" id="KW-0328">Glycosyltransferase</keyword>
<dbReference type="Proteomes" id="UP000515204">
    <property type="component" value="Unplaced"/>
</dbReference>
<dbReference type="RefSeq" id="XP_014482331.1">
    <property type="nucleotide sequence ID" value="XM_014626845.1"/>
</dbReference>
<dbReference type="InterPro" id="IPR002213">
    <property type="entry name" value="UDP_glucos_trans"/>
</dbReference>
<dbReference type="Gene3D" id="3.40.50.2000">
    <property type="entry name" value="Glycogen Phosphorylase B"/>
    <property type="match status" value="1"/>
</dbReference>
<dbReference type="Pfam" id="PF00201">
    <property type="entry name" value="UDPGT"/>
    <property type="match status" value="1"/>
</dbReference>
<organism evidence="5 6">
    <name type="scientific">Dinoponera quadriceps</name>
    <name type="common">South American ant</name>
    <dbReference type="NCBI Taxonomy" id="609295"/>
    <lineage>
        <taxon>Eukaryota</taxon>
        <taxon>Metazoa</taxon>
        <taxon>Ecdysozoa</taxon>
        <taxon>Arthropoda</taxon>
        <taxon>Hexapoda</taxon>
        <taxon>Insecta</taxon>
        <taxon>Pterygota</taxon>
        <taxon>Neoptera</taxon>
        <taxon>Endopterygota</taxon>
        <taxon>Hymenoptera</taxon>
        <taxon>Apocrita</taxon>
        <taxon>Aculeata</taxon>
        <taxon>Formicoidea</taxon>
        <taxon>Formicidae</taxon>
        <taxon>Ponerinae</taxon>
        <taxon>Ponerini</taxon>
        <taxon>Dinoponera</taxon>
    </lineage>
</organism>
<dbReference type="OrthoDB" id="5835829at2759"/>
<evidence type="ECO:0000313" key="5">
    <source>
        <dbReference type="Proteomes" id="UP000515204"/>
    </source>
</evidence>
<dbReference type="SUPFAM" id="SSF53756">
    <property type="entry name" value="UDP-Glycosyltransferase/glycogen phosphorylase"/>
    <property type="match status" value="1"/>
</dbReference>
<proteinExistence type="inferred from homology"/>
<keyword evidence="4" id="KW-0472">Membrane</keyword>
<dbReference type="KEGG" id="dqu:106748388"/>
<dbReference type="GeneID" id="106748388"/>
<evidence type="ECO:0000313" key="6">
    <source>
        <dbReference type="RefSeq" id="XP_014482331.1"/>
    </source>
</evidence>
<evidence type="ECO:0000256" key="3">
    <source>
        <dbReference type="ARBA" id="ARBA00022679"/>
    </source>
</evidence>